<sequence>MVRSIIIIPIHFFSSSSTSKYPALSSSSTQSQCFFSNNSIFLFSILGPKSQFPNSFKLSKETVSIPVYPSLTNSEIDIILSVLVKK</sequence>
<gene>
    <name evidence="1" type="ORF">ALOHA_HF4000ANIW141K23ctg1g2</name>
</gene>
<evidence type="ECO:0000313" key="1">
    <source>
        <dbReference type="EMBL" id="ABZ07892.1"/>
    </source>
</evidence>
<dbReference type="EMBL" id="EU016612">
    <property type="protein sequence ID" value="ABZ07892.1"/>
    <property type="molecule type" value="Genomic_DNA"/>
</dbReference>
<protein>
    <submittedName>
        <fullName evidence="1">Uncharacterized protein</fullName>
    </submittedName>
</protein>
<dbReference type="SUPFAM" id="SSF53383">
    <property type="entry name" value="PLP-dependent transferases"/>
    <property type="match status" value="1"/>
</dbReference>
<organism evidence="1">
    <name type="scientific">uncultured marine microorganism HF4000_ANIW141K23</name>
    <dbReference type="NCBI Taxonomy" id="455538"/>
    <lineage>
        <taxon>unclassified sequences</taxon>
        <taxon>environmental samples</taxon>
    </lineage>
</organism>
<proteinExistence type="predicted"/>
<accession>B3T5N3</accession>
<dbReference type="AlphaFoldDB" id="B3T5N3"/>
<dbReference type="Gene3D" id="3.90.1150.10">
    <property type="entry name" value="Aspartate Aminotransferase, domain 1"/>
    <property type="match status" value="1"/>
</dbReference>
<reference evidence="1" key="1">
    <citation type="journal article" date="2008" name="ISME J.">
        <title>Genomic patterns of recombination, clonal divergence and environment in marine microbial populations.</title>
        <authorList>
            <person name="Konstantinidis K.T."/>
            <person name="Delong E.F."/>
        </authorList>
    </citation>
    <scope>NUCLEOTIDE SEQUENCE</scope>
</reference>
<dbReference type="InterPro" id="IPR015424">
    <property type="entry name" value="PyrdxlP-dep_Trfase"/>
</dbReference>
<name>B3T5N3_9ZZZZ</name>
<dbReference type="InterPro" id="IPR015422">
    <property type="entry name" value="PyrdxlP-dep_Trfase_small"/>
</dbReference>